<feature type="compositionally biased region" description="Basic and acidic residues" evidence="6">
    <location>
        <begin position="114"/>
        <end position="123"/>
    </location>
</feature>
<sequence>ERHSEDRSAGAFACHSCCELVAGAPSAGPQDGCPFTLRTPAAEVLPTAVSAELVLAQGVAAARLCREEDKRTTEASLLAGMSPGGLSGCDRGVGRPGLCSGARSTPSRTRGVKGKREQGRERTALAPSPRKAKMLVLLASIFVVHTATAIMLFVSAIANVWVVTNYDNSSMGLWKQCIGGSCNMTLPYADDGAIKAVQAFMILAIIFCVISLVIFVFQLFTLEKGNRFFISGATMLVCCEYLGLPQTWPGRLECGWAAGPLLVVLCLLARELLGLGGLTCSRAGLCVLVGASIYTHHYANKTMLANKHHGYCFILTWICFCFSLIVGIVYLVLRKK</sequence>
<keyword evidence="3 7" id="KW-0812">Transmembrane</keyword>
<feature type="transmembrane region" description="Helical" evidence="7">
    <location>
        <begin position="135"/>
        <end position="162"/>
    </location>
</feature>
<keyword evidence="5 7" id="KW-0472">Membrane</keyword>
<evidence type="ECO:0000256" key="6">
    <source>
        <dbReference type="SAM" id="MobiDB-lite"/>
    </source>
</evidence>
<feature type="transmembrane region" description="Helical" evidence="7">
    <location>
        <begin position="275"/>
        <end position="294"/>
    </location>
</feature>
<evidence type="ECO:0000313" key="8">
    <source>
        <dbReference type="EMBL" id="KAG8513777.1"/>
    </source>
</evidence>
<dbReference type="OrthoDB" id="8678517at2759"/>
<dbReference type="Gene3D" id="1.20.140.150">
    <property type="match status" value="2"/>
</dbReference>
<gene>
    <name evidence="8" type="ORF">J0S82_000446</name>
</gene>
<dbReference type="InterPro" id="IPR004032">
    <property type="entry name" value="PMP22_EMP_MP20"/>
</dbReference>
<dbReference type="PANTHER" id="PTHR10671">
    <property type="entry name" value="EPITHELIAL MEMBRANE PROTEIN-RELATED"/>
    <property type="match status" value="1"/>
</dbReference>
<dbReference type="PANTHER" id="PTHR10671:SF6">
    <property type="entry name" value="EPITHELIAL MEMBRANE PROTEIN 1"/>
    <property type="match status" value="1"/>
</dbReference>
<evidence type="ECO:0000313" key="9">
    <source>
        <dbReference type="Proteomes" id="UP000700334"/>
    </source>
</evidence>
<dbReference type="Proteomes" id="UP000700334">
    <property type="component" value="Unassembled WGS sequence"/>
</dbReference>
<dbReference type="GO" id="GO:0005886">
    <property type="term" value="C:plasma membrane"/>
    <property type="evidence" value="ECO:0007669"/>
    <property type="project" value="TreeGrafter"/>
</dbReference>
<evidence type="ECO:0000256" key="2">
    <source>
        <dbReference type="ARBA" id="ARBA00006864"/>
    </source>
</evidence>
<feature type="region of interest" description="Disordered" evidence="6">
    <location>
        <begin position="99"/>
        <end position="123"/>
    </location>
</feature>
<comment type="subcellular location">
    <subcellularLocation>
        <location evidence="1">Membrane</location>
        <topology evidence="1">Multi-pass membrane protein</topology>
    </subcellularLocation>
</comment>
<name>A0A8J6A7Y2_GALPY</name>
<dbReference type="InterPro" id="IPR050579">
    <property type="entry name" value="PMP-22/EMP/MP20-like"/>
</dbReference>
<dbReference type="AlphaFoldDB" id="A0A8J6A7Y2"/>
<feature type="non-terminal residue" evidence="8">
    <location>
        <position position="1"/>
    </location>
</feature>
<organism evidence="8 9">
    <name type="scientific">Galemys pyrenaicus</name>
    <name type="common">Iberian desman</name>
    <name type="synonym">Pyrenean desman</name>
    <dbReference type="NCBI Taxonomy" id="202257"/>
    <lineage>
        <taxon>Eukaryota</taxon>
        <taxon>Metazoa</taxon>
        <taxon>Chordata</taxon>
        <taxon>Craniata</taxon>
        <taxon>Vertebrata</taxon>
        <taxon>Euteleostomi</taxon>
        <taxon>Mammalia</taxon>
        <taxon>Eutheria</taxon>
        <taxon>Laurasiatheria</taxon>
        <taxon>Eulipotyphla</taxon>
        <taxon>Talpidae</taxon>
        <taxon>Galemys</taxon>
    </lineage>
</organism>
<proteinExistence type="inferred from homology"/>
<dbReference type="InterPro" id="IPR004031">
    <property type="entry name" value="PMP22/EMP/MP20/Claudin"/>
</dbReference>
<dbReference type="EMBL" id="JAGFMF010011760">
    <property type="protein sequence ID" value="KAG8513777.1"/>
    <property type="molecule type" value="Genomic_DNA"/>
</dbReference>
<evidence type="ECO:0000256" key="3">
    <source>
        <dbReference type="ARBA" id="ARBA00022692"/>
    </source>
</evidence>
<evidence type="ECO:0000256" key="1">
    <source>
        <dbReference type="ARBA" id="ARBA00004141"/>
    </source>
</evidence>
<protein>
    <submittedName>
        <fullName evidence="8">Epithelial membrane protein 1</fullName>
    </submittedName>
</protein>
<reference evidence="8" key="1">
    <citation type="journal article" date="2021" name="Evol. Appl.">
        <title>The genome of the Pyrenean desman and the effects of bottlenecks and inbreeding on the genomic landscape of an endangered species.</title>
        <authorList>
            <person name="Escoda L."/>
            <person name="Castresana J."/>
        </authorList>
    </citation>
    <scope>NUCLEOTIDE SEQUENCE</scope>
    <source>
        <strain evidence="8">IBE-C5619</strain>
    </source>
</reference>
<evidence type="ECO:0000256" key="5">
    <source>
        <dbReference type="ARBA" id="ARBA00023136"/>
    </source>
</evidence>
<dbReference type="PROSITE" id="PS01222">
    <property type="entry name" value="PMP22_2"/>
    <property type="match status" value="1"/>
</dbReference>
<comment type="similarity">
    <text evidence="2">Belongs to the PMP-22/EMP/MP20 family.</text>
</comment>
<evidence type="ECO:0000256" key="4">
    <source>
        <dbReference type="ARBA" id="ARBA00022989"/>
    </source>
</evidence>
<feature type="transmembrane region" description="Helical" evidence="7">
    <location>
        <begin position="314"/>
        <end position="333"/>
    </location>
</feature>
<dbReference type="Pfam" id="PF00822">
    <property type="entry name" value="PMP22_Claudin"/>
    <property type="match status" value="2"/>
</dbReference>
<keyword evidence="4 7" id="KW-1133">Transmembrane helix</keyword>
<comment type="caution">
    <text evidence="8">The sequence shown here is derived from an EMBL/GenBank/DDBJ whole genome shotgun (WGS) entry which is preliminary data.</text>
</comment>
<evidence type="ECO:0000256" key="7">
    <source>
        <dbReference type="SAM" id="Phobius"/>
    </source>
</evidence>
<accession>A0A8J6A7Y2</accession>
<keyword evidence="9" id="KW-1185">Reference proteome</keyword>
<feature type="transmembrane region" description="Helical" evidence="7">
    <location>
        <begin position="196"/>
        <end position="220"/>
    </location>
</feature>